<reference evidence="9 10" key="1">
    <citation type="submission" date="2020-08" db="EMBL/GenBank/DDBJ databases">
        <title>Genomic Encyclopedia of Type Strains, Phase IV (KMG-IV): sequencing the most valuable type-strain genomes for metagenomic binning, comparative biology and taxonomic classification.</title>
        <authorList>
            <person name="Goeker M."/>
        </authorList>
    </citation>
    <scope>NUCLEOTIDE SEQUENCE [LARGE SCALE GENOMIC DNA]</scope>
    <source>
        <strain evidence="9 10">DSM 29007</strain>
    </source>
</reference>
<keyword evidence="10" id="KW-1185">Reference proteome</keyword>
<dbReference type="SUPFAM" id="SSF161098">
    <property type="entry name" value="MetI-like"/>
    <property type="match status" value="1"/>
</dbReference>
<evidence type="ECO:0000256" key="2">
    <source>
        <dbReference type="ARBA" id="ARBA00022448"/>
    </source>
</evidence>
<feature type="transmembrane region" description="Helical" evidence="7">
    <location>
        <begin position="296"/>
        <end position="320"/>
    </location>
</feature>
<keyword evidence="2 7" id="KW-0813">Transport</keyword>
<keyword evidence="6 7" id="KW-0472">Membrane</keyword>
<comment type="subcellular location">
    <subcellularLocation>
        <location evidence="1 7">Cell membrane</location>
        <topology evidence="1 7">Multi-pass membrane protein</topology>
    </subcellularLocation>
</comment>
<dbReference type="RefSeq" id="WP_170034189.1">
    <property type="nucleotide sequence ID" value="NZ_JABDTL010000001.1"/>
</dbReference>
<dbReference type="PANTHER" id="PTHR43163">
    <property type="entry name" value="DIPEPTIDE TRANSPORT SYSTEM PERMEASE PROTEIN DPPB-RELATED"/>
    <property type="match status" value="1"/>
</dbReference>
<evidence type="ECO:0000313" key="9">
    <source>
        <dbReference type="EMBL" id="MBB6073575.1"/>
    </source>
</evidence>
<keyword evidence="4 7" id="KW-0812">Transmembrane</keyword>
<dbReference type="InterPro" id="IPR045621">
    <property type="entry name" value="BPD_transp_1_N"/>
</dbReference>
<feature type="transmembrane region" description="Helical" evidence="7">
    <location>
        <begin position="94"/>
        <end position="119"/>
    </location>
</feature>
<evidence type="ECO:0000256" key="3">
    <source>
        <dbReference type="ARBA" id="ARBA00022475"/>
    </source>
</evidence>
<comment type="caution">
    <text evidence="9">The sequence shown here is derived from an EMBL/GenBank/DDBJ whole genome shotgun (WGS) entry which is preliminary data.</text>
</comment>
<dbReference type="GO" id="GO:0055085">
    <property type="term" value="P:transmembrane transport"/>
    <property type="evidence" value="ECO:0007669"/>
    <property type="project" value="InterPro"/>
</dbReference>
<keyword evidence="3" id="KW-1003">Cell membrane</keyword>
<dbReference type="Proteomes" id="UP000582837">
    <property type="component" value="Unassembled WGS sequence"/>
</dbReference>
<dbReference type="GO" id="GO:0005886">
    <property type="term" value="C:plasma membrane"/>
    <property type="evidence" value="ECO:0007669"/>
    <property type="project" value="UniProtKB-SubCell"/>
</dbReference>
<name>A0A841H5Q2_9BACT</name>
<organism evidence="9 10">
    <name type="scientific">Longimicrobium terrae</name>
    <dbReference type="NCBI Taxonomy" id="1639882"/>
    <lineage>
        <taxon>Bacteria</taxon>
        <taxon>Pseudomonadati</taxon>
        <taxon>Gemmatimonadota</taxon>
        <taxon>Longimicrobiia</taxon>
        <taxon>Longimicrobiales</taxon>
        <taxon>Longimicrobiaceae</taxon>
        <taxon>Longimicrobium</taxon>
    </lineage>
</organism>
<feature type="transmembrane region" description="Helical" evidence="7">
    <location>
        <begin position="191"/>
        <end position="210"/>
    </location>
</feature>
<dbReference type="Pfam" id="PF19300">
    <property type="entry name" value="BPD_transp_1_N"/>
    <property type="match status" value="1"/>
</dbReference>
<feature type="transmembrane region" description="Helical" evidence="7">
    <location>
        <begin position="131"/>
        <end position="155"/>
    </location>
</feature>
<dbReference type="EMBL" id="JACHIA010000026">
    <property type="protein sequence ID" value="MBB6073575.1"/>
    <property type="molecule type" value="Genomic_DNA"/>
</dbReference>
<dbReference type="InterPro" id="IPR000515">
    <property type="entry name" value="MetI-like"/>
</dbReference>
<evidence type="ECO:0000313" key="10">
    <source>
        <dbReference type="Proteomes" id="UP000582837"/>
    </source>
</evidence>
<protein>
    <submittedName>
        <fullName evidence="9">Peptide/nickel transport system permease protein</fullName>
    </submittedName>
</protein>
<accession>A0A841H5Q2</accession>
<evidence type="ECO:0000256" key="6">
    <source>
        <dbReference type="ARBA" id="ARBA00023136"/>
    </source>
</evidence>
<dbReference type="Pfam" id="PF00528">
    <property type="entry name" value="BPD_transp_1"/>
    <property type="match status" value="1"/>
</dbReference>
<dbReference type="InterPro" id="IPR035906">
    <property type="entry name" value="MetI-like_sf"/>
</dbReference>
<comment type="similarity">
    <text evidence="7">Belongs to the binding-protein-dependent transport system permease family.</text>
</comment>
<gene>
    <name evidence="9" type="ORF">HNQ61_005246</name>
</gene>
<feature type="transmembrane region" description="Helical" evidence="7">
    <location>
        <begin position="248"/>
        <end position="276"/>
    </location>
</feature>
<dbReference type="Gene3D" id="1.10.3720.10">
    <property type="entry name" value="MetI-like"/>
    <property type="match status" value="1"/>
</dbReference>
<feature type="domain" description="ABC transmembrane type-1" evidence="8">
    <location>
        <begin position="95"/>
        <end position="313"/>
    </location>
</feature>
<evidence type="ECO:0000256" key="5">
    <source>
        <dbReference type="ARBA" id="ARBA00022989"/>
    </source>
</evidence>
<proteinExistence type="inferred from homology"/>
<dbReference type="AlphaFoldDB" id="A0A841H5Q2"/>
<evidence type="ECO:0000256" key="7">
    <source>
        <dbReference type="RuleBase" id="RU363032"/>
    </source>
</evidence>
<evidence type="ECO:0000256" key="4">
    <source>
        <dbReference type="ARBA" id="ARBA00022692"/>
    </source>
</evidence>
<evidence type="ECO:0000256" key="1">
    <source>
        <dbReference type="ARBA" id="ARBA00004651"/>
    </source>
</evidence>
<keyword evidence="5 7" id="KW-1133">Transmembrane helix</keyword>
<dbReference type="CDD" id="cd06261">
    <property type="entry name" value="TM_PBP2"/>
    <property type="match status" value="1"/>
</dbReference>
<evidence type="ECO:0000259" key="8">
    <source>
        <dbReference type="PROSITE" id="PS50928"/>
    </source>
</evidence>
<dbReference type="PANTHER" id="PTHR43163:SF6">
    <property type="entry name" value="DIPEPTIDE TRANSPORT SYSTEM PERMEASE PROTEIN DPPB-RELATED"/>
    <property type="match status" value="1"/>
</dbReference>
<dbReference type="PROSITE" id="PS50928">
    <property type="entry name" value="ABC_TM1"/>
    <property type="match status" value="1"/>
</dbReference>
<sequence length="327" mass="36320">MIAYLVRRLLGAIPLLLGILTLIFFVLHMAPGDPVLKFASPNVSPEVLDQMRRNFGLDQPLHVQYFKWLWSFVRGDFGYSFGQMRPINEILPEILWNTLQLTLISLVVIFVIGMLIGIVQAVRQYSIADNVLTFVALFFYSMPSFWFALMLILIFSLHAGQAGWPLALPASGMTSIDYDYLSAGGKIGDRFLHLILPAIALGVGSAAGVARYMRGAMLEVIHQDYIRTARAKGLSERTVIFRHALRNALIPIITLLGLYLPFLLSGAVLVETIFAWPGMGRAIVEAILARDYPMVMATSFVIAAMVVFGNLLSDALYAVVDPRIRND</sequence>